<evidence type="ECO:0000313" key="3">
    <source>
        <dbReference type="Proteomes" id="UP000326396"/>
    </source>
</evidence>
<sequence length="88" mass="9615">MLTFKWGSYVSLAQTRADVWEAQSVYPDPSPVLFPDRSIGAPPPVAPPPPSAVTPPPIDRTSTGRNSTTDRPHLSRSFHRRSTTGDET</sequence>
<name>A0A5N6PCM0_9ASTR</name>
<feature type="region of interest" description="Disordered" evidence="1">
    <location>
        <begin position="30"/>
        <end position="88"/>
    </location>
</feature>
<keyword evidence="3" id="KW-1185">Reference proteome</keyword>
<feature type="compositionally biased region" description="Pro residues" evidence="1">
    <location>
        <begin position="41"/>
        <end position="58"/>
    </location>
</feature>
<dbReference type="AlphaFoldDB" id="A0A5N6PCM0"/>
<evidence type="ECO:0000313" key="2">
    <source>
        <dbReference type="EMBL" id="KAD6119479.1"/>
    </source>
</evidence>
<dbReference type="Proteomes" id="UP000326396">
    <property type="component" value="Linkage Group LG13"/>
</dbReference>
<evidence type="ECO:0000256" key="1">
    <source>
        <dbReference type="SAM" id="MobiDB-lite"/>
    </source>
</evidence>
<comment type="caution">
    <text evidence="2">The sequence shown here is derived from an EMBL/GenBank/DDBJ whole genome shotgun (WGS) entry which is preliminary data.</text>
</comment>
<reference evidence="2 3" key="1">
    <citation type="submission" date="2019-05" db="EMBL/GenBank/DDBJ databases">
        <title>Mikania micrantha, genome provides insights into the molecular mechanism of rapid growth.</title>
        <authorList>
            <person name="Liu B."/>
        </authorList>
    </citation>
    <scope>NUCLEOTIDE SEQUENCE [LARGE SCALE GENOMIC DNA]</scope>
    <source>
        <strain evidence="2">NLD-2019</strain>
        <tissue evidence="2">Leaf</tissue>
    </source>
</reference>
<organism evidence="2 3">
    <name type="scientific">Mikania micrantha</name>
    <name type="common">bitter vine</name>
    <dbReference type="NCBI Taxonomy" id="192012"/>
    <lineage>
        <taxon>Eukaryota</taxon>
        <taxon>Viridiplantae</taxon>
        <taxon>Streptophyta</taxon>
        <taxon>Embryophyta</taxon>
        <taxon>Tracheophyta</taxon>
        <taxon>Spermatophyta</taxon>
        <taxon>Magnoliopsida</taxon>
        <taxon>eudicotyledons</taxon>
        <taxon>Gunneridae</taxon>
        <taxon>Pentapetalae</taxon>
        <taxon>asterids</taxon>
        <taxon>campanulids</taxon>
        <taxon>Asterales</taxon>
        <taxon>Asteraceae</taxon>
        <taxon>Asteroideae</taxon>
        <taxon>Heliantheae alliance</taxon>
        <taxon>Eupatorieae</taxon>
        <taxon>Mikania</taxon>
    </lineage>
</organism>
<gene>
    <name evidence="2" type="ORF">E3N88_10750</name>
</gene>
<dbReference type="EMBL" id="SZYD01000005">
    <property type="protein sequence ID" value="KAD6119479.1"/>
    <property type="molecule type" value="Genomic_DNA"/>
</dbReference>
<proteinExistence type="predicted"/>
<accession>A0A5N6PCM0</accession>
<protein>
    <submittedName>
        <fullName evidence="2">Uncharacterized protein</fullName>
    </submittedName>
</protein>